<dbReference type="PANTHER" id="PTHR11689:SF136">
    <property type="entry name" value="H(+)_CL(-) EXCHANGE TRANSPORTER 7"/>
    <property type="match status" value="1"/>
</dbReference>
<keyword evidence="6 8" id="KW-0472">Membrane</keyword>
<dbReference type="EMBL" id="CAICTM010000961">
    <property type="protein sequence ID" value="CAB9518777.1"/>
    <property type="molecule type" value="Genomic_DNA"/>
</dbReference>
<dbReference type="GO" id="GO:0016020">
    <property type="term" value="C:membrane"/>
    <property type="evidence" value="ECO:0007669"/>
    <property type="project" value="UniProtKB-SubCell"/>
</dbReference>
<protein>
    <recommendedName>
        <fullName evidence="11">Chloride channel protein</fullName>
    </recommendedName>
</protein>
<evidence type="ECO:0000256" key="6">
    <source>
        <dbReference type="ARBA" id="ARBA00023136"/>
    </source>
</evidence>
<dbReference type="Gene3D" id="3.10.580.10">
    <property type="entry name" value="CBS-domain"/>
    <property type="match status" value="1"/>
</dbReference>
<keyword evidence="10" id="KW-1185">Reference proteome</keyword>
<evidence type="ECO:0000256" key="8">
    <source>
        <dbReference type="SAM" id="Phobius"/>
    </source>
</evidence>
<keyword evidence="2 8" id="KW-0812">Transmembrane</keyword>
<dbReference type="AlphaFoldDB" id="A0A9N8ECV2"/>
<feature type="transmembrane region" description="Helical" evidence="8">
    <location>
        <begin position="238"/>
        <end position="258"/>
    </location>
</feature>
<reference evidence="9" key="1">
    <citation type="submission" date="2020-06" db="EMBL/GenBank/DDBJ databases">
        <authorList>
            <consortium name="Plant Systems Biology data submission"/>
        </authorList>
    </citation>
    <scope>NUCLEOTIDE SEQUENCE</scope>
    <source>
        <strain evidence="9">D6</strain>
    </source>
</reference>
<dbReference type="OrthoDB" id="44789at2759"/>
<proteinExistence type="predicted"/>
<feature type="region of interest" description="Disordered" evidence="7">
    <location>
        <begin position="1"/>
        <end position="57"/>
    </location>
</feature>
<dbReference type="Gene3D" id="1.10.3080.10">
    <property type="entry name" value="Clc chloride channel"/>
    <property type="match status" value="1"/>
</dbReference>
<evidence type="ECO:0000256" key="1">
    <source>
        <dbReference type="ARBA" id="ARBA00004141"/>
    </source>
</evidence>
<sequence>MESHDQQQALEEGVTEDVSARPMHAPNNEATTTESHVVSTLATPTDAASQEEETKDTFEKDCFLPISTPGPERFTNWLAQGDDTWGVDASGDRDDDNNNNNTIVDSFMGVDQKLRGQVRRLRRHHQTVLEGNNTTCNTNKYASRSYKSHESPVWHHFTQKTRAKPSRLRRFLACGKGAYISAVRDARLMMRVMIAAIGILMSVVGFGILRSSEKLLEWKLDKSTELLEEENNNKYSSFGFFIGMNILFGFLAALPVLFRPLSAGSGIAEAKAVLNGIILPGCTDLTTAACKGFSVIFAQAASLPIGMEGPLIFIGLALGDNADKYLPIQSNRFAPASEVCKVERYRKDLQAIGTACGVTSAFGTPIGAVLFALEEACSYWSLDLTWHTFTAACVTATFSYMWNIIANQAIGDFMADYVTSKFQGLPMENGMSSASSIWISFRLLDYFIFAGMGIAGGAVGAVWCELNRALAIQRTKWKLGRVAKCIEVLSLVAIASCIFWWLPQIYKVCSPFESENGNNTHQSNIAAKPEYYHQALCPDGQYNELATLFWNPVGGTGINLLFWEPSTAFSASSCVIAGSVFLVLLLLFFGSSIGMGIFIPLLFVGGCYGRAFALAIDGAPVNTCTIVGSVAMLAGVARVFISLSVIMLTATGQPHLVTPFMTATIFARLTGKVVFDRAGIYDIILELRRIPFLEELPFKRILYRGLKARDIMSPLSVTLEPEPNVGSLIESLKQCVSLDIPVVDPNRGGVLLGTISLPTVLRVLSEKDLFYERGNNLHRALSFENLEERAGDQLTLELVEKQLTNEDRDLVVDLSPYISYACSTLHLLASAERVYTIFRTLGLRTMVITNLSGKPVGTVSRYELYALEELGPDEEEGMTTTEPMEGATSYYKHKMFAQRDIMMVHVGEASGISRRQDVAADCVMMKFFSLHSAIPFDRIVSAFRHITAEASRISDTNARRSPRHTCNNKASPRVVSHIHYNYQYYAARTLDKYPDKAVLAARTKHELAMEDMMALDQQLLGGTGNFCYTKPFRHGSHNYHPSLLSTEGYHKLCCELEDWVEIYLDILRQAVNLNASAKQETQDSLRTKCGLTTTVTWVEWRMQCLRRIDLLEPNPK</sequence>
<dbReference type="PANTHER" id="PTHR11689">
    <property type="entry name" value="CHLORIDE CHANNEL PROTEIN CLC FAMILY MEMBER"/>
    <property type="match status" value="1"/>
</dbReference>
<dbReference type="GO" id="GO:0015108">
    <property type="term" value="F:chloride transmembrane transporter activity"/>
    <property type="evidence" value="ECO:0007669"/>
    <property type="project" value="InterPro"/>
</dbReference>
<comment type="subcellular location">
    <subcellularLocation>
        <location evidence="1">Membrane</location>
        <topology evidence="1">Multi-pass membrane protein</topology>
    </subcellularLocation>
</comment>
<dbReference type="PRINTS" id="PR00762">
    <property type="entry name" value="CLCHANNEL"/>
</dbReference>
<evidence type="ECO:0000313" key="10">
    <source>
        <dbReference type="Proteomes" id="UP001153069"/>
    </source>
</evidence>
<feature type="transmembrane region" description="Helical" evidence="8">
    <location>
        <begin position="596"/>
        <end position="616"/>
    </location>
</feature>
<evidence type="ECO:0000313" key="9">
    <source>
        <dbReference type="EMBL" id="CAB9518777.1"/>
    </source>
</evidence>
<comment type="caution">
    <text evidence="9">The sequence shown here is derived from an EMBL/GenBank/DDBJ whole genome shotgun (WGS) entry which is preliminary data.</text>
</comment>
<dbReference type="Pfam" id="PF00654">
    <property type="entry name" value="Voltage_CLC"/>
    <property type="match status" value="1"/>
</dbReference>
<dbReference type="InterPro" id="IPR014743">
    <property type="entry name" value="Cl-channel_core"/>
</dbReference>
<feature type="transmembrane region" description="Helical" evidence="8">
    <location>
        <begin position="446"/>
        <end position="464"/>
    </location>
</feature>
<feature type="transmembrane region" description="Helical" evidence="8">
    <location>
        <begin position="568"/>
        <end position="589"/>
    </location>
</feature>
<dbReference type="InterPro" id="IPR046342">
    <property type="entry name" value="CBS_dom_sf"/>
</dbReference>
<keyword evidence="5" id="KW-0129">CBS domain</keyword>
<gene>
    <name evidence="9" type="ORF">SEMRO_963_G225230.1</name>
</gene>
<dbReference type="InterPro" id="IPR051280">
    <property type="entry name" value="Cl-channel/antiporter"/>
</dbReference>
<feature type="transmembrane region" description="Helical" evidence="8">
    <location>
        <begin position="628"/>
        <end position="651"/>
    </location>
</feature>
<dbReference type="SUPFAM" id="SSF81340">
    <property type="entry name" value="Clc chloride channel"/>
    <property type="match status" value="1"/>
</dbReference>
<dbReference type="Proteomes" id="UP001153069">
    <property type="component" value="Unassembled WGS sequence"/>
</dbReference>
<evidence type="ECO:0000256" key="5">
    <source>
        <dbReference type="ARBA" id="ARBA00023122"/>
    </source>
</evidence>
<evidence type="ECO:0000256" key="7">
    <source>
        <dbReference type="SAM" id="MobiDB-lite"/>
    </source>
</evidence>
<organism evidence="9 10">
    <name type="scientific">Seminavis robusta</name>
    <dbReference type="NCBI Taxonomy" id="568900"/>
    <lineage>
        <taxon>Eukaryota</taxon>
        <taxon>Sar</taxon>
        <taxon>Stramenopiles</taxon>
        <taxon>Ochrophyta</taxon>
        <taxon>Bacillariophyta</taxon>
        <taxon>Bacillariophyceae</taxon>
        <taxon>Bacillariophycidae</taxon>
        <taxon>Naviculales</taxon>
        <taxon>Naviculaceae</taxon>
        <taxon>Seminavis</taxon>
    </lineage>
</organism>
<feature type="transmembrane region" description="Helical" evidence="8">
    <location>
        <begin position="188"/>
        <end position="209"/>
    </location>
</feature>
<keyword evidence="3" id="KW-0677">Repeat</keyword>
<keyword evidence="4 8" id="KW-1133">Transmembrane helix</keyword>
<feature type="transmembrane region" description="Helical" evidence="8">
    <location>
        <begin position="351"/>
        <end position="373"/>
    </location>
</feature>
<feature type="compositionally biased region" description="Polar residues" evidence="7">
    <location>
        <begin position="28"/>
        <end position="48"/>
    </location>
</feature>
<name>A0A9N8ECV2_9STRA</name>
<evidence type="ECO:0000256" key="2">
    <source>
        <dbReference type="ARBA" id="ARBA00022692"/>
    </source>
</evidence>
<evidence type="ECO:0008006" key="11">
    <source>
        <dbReference type="Google" id="ProtNLM"/>
    </source>
</evidence>
<evidence type="ECO:0000256" key="4">
    <source>
        <dbReference type="ARBA" id="ARBA00022989"/>
    </source>
</evidence>
<evidence type="ECO:0000256" key="3">
    <source>
        <dbReference type="ARBA" id="ARBA00022737"/>
    </source>
</evidence>
<dbReference type="InterPro" id="IPR001807">
    <property type="entry name" value="ClC"/>
</dbReference>
<accession>A0A9N8ECV2</accession>
<dbReference type="SUPFAM" id="SSF54631">
    <property type="entry name" value="CBS-domain pair"/>
    <property type="match status" value="1"/>
</dbReference>
<feature type="transmembrane region" description="Helical" evidence="8">
    <location>
        <begin position="485"/>
        <end position="502"/>
    </location>
</feature>